<feature type="compositionally biased region" description="Low complexity" evidence="1">
    <location>
        <begin position="108"/>
        <end position="122"/>
    </location>
</feature>
<evidence type="ECO:0000256" key="1">
    <source>
        <dbReference type="SAM" id="MobiDB-lite"/>
    </source>
</evidence>
<feature type="region of interest" description="Disordered" evidence="1">
    <location>
        <begin position="1"/>
        <end position="53"/>
    </location>
</feature>
<evidence type="ECO:0000313" key="3">
    <source>
        <dbReference type="Proteomes" id="UP001412239"/>
    </source>
</evidence>
<organism evidence="2 3">
    <name type="scientific">Tuber aestivum</name>
    <name type="common">summer truffle</name>
    <dbReference type="NCBI Taxonomy" id="59557"/>
    <lineage>
        <taxon>Eukaryota</taxon>
        <taxon>Fungi</taxon>
        <taxon>Dikarya</taxon>
        <taxon>Ascomycota</taxon>
        <taxon>Pezizomycotina</taxon>
        <taxon>Pezizomycetes</taxon>
        <taxon>Pezizales</taxon>
        <taxon>Tuberaceae</taxon>
        <taxon>Tuber</taxon>
    </lineage>
</organism>
<protein>
    <submittedName>
        <fullName evidence="2">Uncharacterized protein</fullName>
    </submittedName>
</protein>
<evidence type="ECO:0000313" key="2">
    <source>
        <dbReference type="EMBL" id="CUS11207.1"/>
    </source>
</evidence>
<gene>
    <name evidence="2" type="ORF">GSTUAT00004706001</name>
</gene>
<feature type="region of interest" description="Disordered" evidence="1">
    <location>
        <begin position="101"/>
        <end position="122"/>
    </location>
</feature>
<proteinExistence type="predicted"/>
<reference evidence="2" key="1">
    <citation type="submission" date="2015-10" db="EMBL/GenBank/DDBJ databases">
        <authorList>
            <person name="Regsiter A."/>
            <person name="william w."/>
        </authorList>
    </citation>
    <scope>NUCLEOTIDE SEQUENCE</scope>
    <source>
        <strain evidence="2">Montdore</strain>
    </source>
</reference>
<dbReference type="AlphaFoldDB" id="A0A292PXP7"/>
<dbReference type="EMBL" id="LN891028">
    <property type="protein sequence ID" value="CUS11207.1"/>
    <property type="molecule type" value="Genomic_DNA"/>
</dbReference>
<feature type="region of interest" description="Disordered" evidence="1">
    <location>
        <begin position="339"/>
        <end position="372"/>
    </location>
</feature>
<keyword evidence="3" id="KW-1185">Reference proteome</keyword>
<dbReference type="Proteomes" id="UP001412239">
    <property type="component" value="Unassembled WGS sequence"/>
</dbReference>
<name>A0A292PXP7_9PEZI</name>
<accession>A0A292PXP7</accession>
<sequence>MEESDRDRPPSTRHGDEPSYGGQPLLNPINYQSEYQQESQHRQQNYPPYTSNLVYNIPQQTHGSSYAPVQSYAPRQTAAIEVLSSQFAGSSQYYVAGDSPTSVPAGVSHHPSSSQFSSPSYAQYSPTAARLPHAYASAMPELNQPPASEPVEDPEFTQQNHTAAALDDAYNQYQSALKRTFQNMRDGRLGEAGTSLLTISDWLLSNAVELGLVRDEQELYGDRTRLWNEFNTCWLVVLQKEKEMLQEYIATGQAPQPPREILREEMLERMGRELIALCDSMERHGLVDYQMGVWEEEILGGELRPNYFFPNCCEQEEEKKKKTKHMNHGKAIQECLDLLEGNAESGAPPEGSTSASAAPRNPDRSAGSQHNS</sequence>
<feature type="compositionally biased region" description="Polar residues" evidence="1">
    <location>
        <begin position="29"/>
        <end position="53"/>
    </location>
</feature>
<feature type="compositionally biased region" description="Basic and acidic residues" evidence="1">
    <location>
        <begin position="1"/>
        <end position="17"/>
    </location>
</feature>